<keyword evidence="2" id="KW-1185">Reference proteome</keyword>
<organism evidence="1 2">
    <name type="scientific">Gordonia westfalica</name>
    <dbReference type="NCBI Taxonomy" id="158898"/>
    <lineage>
        <taxon>Bacteria</taxon>
        <taxon>Bacillati</taxon>
        <taxon>Actinomycetota</taxon>
        <taxon>Actinomycetes</taxon>
        <taxon>Mycobacteriales</taxon>
        <taxon>Gordoniaceae</taxon>
        <taxon>Gordonia</taxon>
    </lineage>
</organism>
<accession>A0ABU2GUS5</accession>
<gene>
    <name evidence="1" type="ORF">RD149_15715</name>
</gene>
<comment type="caution">
    <text evidence="1">The sequence shown here is derived from an EMBL/GenBank/DDBJ whole genome shotgun (WGS) entry which is preliminary data.</text>
</comment>
<reference evidence="1 2" key="1">
    <citation type="submission" date="2023-08" db="EMBL/GenBank/DDBJ databases">
        <title>Bioegradation of LLDPE and BLDPE plastic by marine bacteria from coast plastic debris.</title>
        <authorList>
            <person name="Rong Z."/>
        </authorList>
    </citation>
    <scope>NUCLEOTIDE SEQUENCE [LARGE SCALE GENOMIC DNA]</scope>
    <source>
        <strain evidence="1 2">Z-2</strain>
    </source>
</reference>
<name>A0ABU2GUS5_9ACTN</name>
<proteinExistence type="predicted"/>
<evidence type="ECO:0008006" key="3">
    <source>
        <dbReference type="Google" id="ProtNLM"/>
    </source>
</evidence>
<sequence>MNRRTSIPSVPLVVLDETIAHDYARSLFDRDIPLGVISSTYYRVLPFMLYNNGHTVAVVADADDPGELAEAIVIVERRLGRVNSVVRYASDLPRSEAS</sequence>
<protein>
    <recommendedName>
        <fullName evidence="3">ACT domain-containing protein</fullName>
    </recommendedName>
</protein>
<dbReference type="Proteomes" id="UP001265083">
    <property type="component" value="Unassembled WGS sequence"/>
</dbReference>
<evidence type="ECO:0000313" key="2">
    <source>
        <dbReference type="Proteomes" id="UP001265083"/>
    </source>
</evidence>
<dbReference type="RefSeq" id="WP_310951213.1">
    <property type="nucleotide sequence ID" value="NZ_JAVLUS010000012.1"/>
</dbReference>
<dbReference type="EMBL" id="JAVLUS010000012">
    <property type="protein sequence ID" value="MDS1115211.1"/>
    <property type="molecule type" value="Genomic_DNA"/>
</dbReference>
<evidence type="ECO:0000313" key="1">
    <source>
        <dbReference type="EMBL" id="MDS1115211.1"/>
    </source>
</evidence>